<keyword evidence="5" id="KW-1185">Reference proteome</keyword>
<evidence type="ECO:0000259" key="2">
    <source>
        <dbReference type="Pfam" id="PF00535"/>
    </source>
</evidence>
<feature type="transmembrane region" description="Helical" evidence="1">
    <location>
        <begin position="276"/>
        <end position="304"/>
    </location>
</feature>
<dbReference type="PANTHER" id="PTHR48090">
    <property type="entry name" value="UNDECAPRENYL-PHOSPHATE 4-DEOXY-4-FORMAMIDO-L-ARABINOSE TRANSFERASE-RELATED"/>
    <property type="match status" value="1"/>
</dbReference>
<keyword evidence="1" id="KW-1133">Transmembrane helix</keyword>
<dbReference type="RefSeq" id="WP_157299540.1">
    <property type="nucleotide sequence ID" value="NZ_BAAAZB010000010.1"/>
</dbReference>
<dbReference type="InterPro" id="IPR050256">
    <property type="entry name" value="Glycosyltransferase_2"/>
</dbReference>
<protein>
    <submittedName>
        <fullName evidence="4">DUF2062 domain-containing protein</fullName>
    </submittedName>
</protein>
<evidence type="ECO:0000313" key="4">
    <source>
        <dbReference type="EMBL" id="MVT40910.1"/>
    </source>
</evidence>
<name>A0A6N8J6S5_9BACT</name>
<feature type="domain" description="Glycosyltransferase 2-like" evidence="2">
    <location>
        <begin position="18"/>
        <end position="133"/>
    </location>
</feature>
<dbReference type="InterPro" id="IPR001173">
    <property type="entry name" value="Glyco_trans_2-like"/>
</dbReference>
<dbReference type="OrthoDB" id="9810303at2"/>
<dbReference type="EMBL" id="WRXO01000002">
    <property type="protein sequence ID" value="MVT40910.1"/>
    <property type="molecule type" value="Genomic_DNA"/>
</dbReference>
<keyword evidence="1" id="KW-0812">Transmembrane</keyword>
<gene>
    <name evidence="4" type="ORF">GO495_09995</name>
</gene>
<dbReference type="CDD" id="cd04179">
    <property type="entry name" value="DPM_DPG-synthase_like"/>
    <property type="match status" value="1"/>
</dbReference>
<dbReference type="InterPro" id="IPR018639">
    <property type="entry name" value="DUF2062"/>
</dbReference>
<dbReference type="AlphaFoldDB" id="A0A6N8J6S5"/>
<dbReference type="InterPro" id="IPR029044">
    <property type="entry name" value="Nucleotide-diphossugar_trans"/>
</dbReference>
<feature type="domain" description="DUF2062" evidence="3">
    <location>
        <begin position="264"/>
        <end position="396"/>
    </location>
</feature>
<keyword evidence="1" id="KW-0472">Membrane</keyword>
<evidence type="ECO:0000259" key="3">
    <source>
        <dbReference type="Pfam" id="PF09835"/>
    </source>
</evidence>
<dbReference type="Gene3D" id="3.90.550.10">
    <property type="entry name" value="Spore Coat Polysaccharide Biosynthesis Protein SpsA, Chain A"/>
    <property type="match status" value="1"/>
</dbReference>
<feature type="transmembrane region" description="Helical" evidence="1">
    <location>
        <begin position="368"/>
        <end position="394"/>
    </location>
</feature>
<accession>A0A6N8J6S5</accession>
<feature type="transmembrane region" description="Helical" evidence="1">
    <location>
        <begin position="311"/>
        <end position="332"/>
    </location>
</feature>
<proteinExistence type="predicted"/>
<feature type="transmembrane region" description="Helical" evidence="1">
    <location>
        <begin position="224"/>
        <end position="242"/>
    </location>
</feature>
<dbReference type="Pfam" id="PF09835">
    <property type="entry name" value="DUF2062"/>
    <property type="match status" value="1"/>
</dbReference>
<dbReference type="PANTHER" id="PTHR48090:SF7">
    <property type="entry name" value="RFBJ PROTEIN"/>
    <property type="match status" value="1"/>
</dbReference>
<reference evidence="4 5" key="1">
    <citation type="submission" date="2019-12" db="EMBL/GenBank/DDBJ databases">
        <title>The draft genomic sequence of strain Chitinophaga oryziterrae JCM 16595.</title>
        <authorList>
            <person name="Zhang X."/>
        </authorList>
    </citation>
    <scope>NUCLEOTIDE SEQUENCE [LARGE SCALE GENOMIC DNA]</scope>
    <source>
        <strain evidence="4 5">JCM 16595</strain>
    </source>
</reference>
<dbReference type="Pfam" id="PF00535">
    <property type="entry name" value="Glycos_transf_2"/>
    <property type="match status" value="1"/>
</dbReference>
<evidence type="ECO:0000256" key="1">
    <source>
        <dbReference type="SAM" id="Phobius"/>
    </source>
</evidence>
<sequence>MTDNITHNEQFTALKVAVLIPTYNNANTLGAVLQDVLSYTSHVIVVNDGSTDHTATVLDNFPQIQRVDYSPNRGKGIALRRGFRYALEQGYDYVITMDADGQHFASDLLVFMAKLPKHKRHIIIGARNLQQENMPGKNTFANKFSNFWFYVETGLKGPDTQSGYRLYPVYAMQGMHFMCTKYEFEIEVLVRCSWKGIKINWVPVKVYYPPADERVSHFRPFRDFSRISILNTVLVLIAFLYIKPRNFIRYLFKKDSWYSMWHDHFLNKHESNAMKAVSIGVGIFMGIVPIWGLQLITAVAVAAYFRLNKALVLIACNISMPPLIPFFIYGSFETGKLFVPADTAITITDNLSIEGLKKMLSQNGLLNAVQYFAGGTMLAIAGGLMGFTITWLCLKVFRPAANN</sequence>
<organism evidence="4 5">
    <name type="scientific">Chitinophaga oryziterrae</name>
    <dbReference type="NCBI Taxonomy" id="1031224"/>
    <lineage>
        <taxon>Bacteria</taxon>
        <taxon>Pseudomonadati</taxon>
        <taxon>Bacteroidota</taxon>
        <taxon>Chitinophagia</taxon>
        <taxon>Chitinophagales</taxon>
        <taxon>Chitinophagaceae</taxon>
        <taxon>Chitinophaga</taxon>
    </lineage>
</organism>
<dbReference type="Proteomes" id="UP000468388">
    <property type="component" value="Unassembled WGS sequence"/>
</dbReference>
<evidence type="ECO:0000313" key="5">
    <source>
        <dbReference type="Proteomes" id="UP000468388"/>
    </source>
</evidence>
<dbReference type="SUPFAM" id="SSF53448">
    <property type="entry name" value="Nucleotide-diphospho-sugar transferases"/>
    <property type="match status" value="1"/>
</dbReference>
<comment type="caution">
    <text evidence="4">The sequence shown here is derived from an EMBL/GenBank/DDBJ whole genome shotgun (WGS) entry which is preliminary data.</text>
</comment>